<keyword evidence="2" id="KW-1185">Reference proteome</keyword>
<evidence type="ECO:0000313" key="3">
    <source>
        <dbReference type="WBParaSite" id="PDA_v2.g12198.t1"/>
    </source>
</evidence>
<organism evidence="2 3">
    <name type="scientific">Panagrolaimus davidi</name>
    <dbReference type="NCBI Taxonomy" id="227884"/>
    <lineage>
        <taxon>Eukaryota</taxon>
        <taxon>Metazoa</taxon>
        <taxon>Ecdysozoa</taxon>
        <taxon>Nematoda</taxon>
        <taxon>Chromadorea</taxon>
        <taxon>Rhabditida</taxon>
        <taxon>Tylenchina</taxon>
        <taxon>Panagrolaimomorpha</taxon>
        <taxon>Panagrolaimoidea</taxon>
        <taxon>Panagrolaimidae</taxon>
        <taxon>Panagrolaimus</taxon>
    </lineage>
</organism>
<keyword evidence="1" id="KW-0268">Exocytosis</keyword>
<dbReference type="WBParaSite" id="PDA_v2.g12198.t1">
    <property type="protein sequence ID" value="PDA_v2.g12198.t1"/>
    <property type="gene ID" value="PDA_v2.g12198"/>
</dbReference>
<accession>A0A914PA83</accession>
<evidence type="ECO:0000256" key="1">
    <source>
        <dbReference type="ARBA" id="ARBA00022483"/>
    </source>
</evidence>
<dbReference type="SUPFAM" id="SSF49562">
    <property type="entry name" value="C2 domain (Calcium/lipid-binding domain, CaLB)"/>
    <property type="match status" value="1"/>
</dbReference>
<sequence length="136" mass="15759">MAIPEEYFFTNGSCLCLTVLDHDVMSYNDLAGQALIPLSTIPRLRSLAAKHLPPPIVLPLILPLPTQYNQIFKILEQRSPRDPLAQEVTYYEKYLRDYRILPSNAQDDKECTINNRLTLARNRQRLKHVIHSFIKN</sequence>
<dbReference type="PANTHER" id="PTHR45999:SF4">
    <property type="entry name" value="UNC-13-4A, ISOFORM B"/>
    <property type="match status" value="1"/>
</dbReference>
<proteinExistence type="predicted"/>
<name>A0A914PA83_9BILA</name>
<dbReference type="PANTHER" id="PTHR45999">
    <property type="entry name" value="UNC-13-4A, ISOFORM B"/>
    <property type="match status" value="1"/>
</dbReference>
<dbReference type="GO" id="GO:0099503">
    <property type="term" value="C:secretory vesicle"/>
    <property type="evidence" value="ECO:0007669"/>
    <property type="project" value="TreeGrafter"/>
</dbReference>
<dbReference type="InterPro" id="IPR052095">
    <property type="entry name" value="UNC-13_domain"/>
</dbReference>
<dbReference type="AlphaFoldDB" id="A0A914PA83"/>
<dbReference type="GO" id="GO:0006887">
    <property type="term" value="P:exocytosis"/>
    <property type="evidence" value="ECO:0007669"/>
    <property type="project" value="UniProtKB-KW"/>
</dbReference>
<protein>
    <submittedName>
        <fullName evidence="3">Uncharacterized protein</fullName>
    </submittedName>
</protein>
<dbReference type="Proteomes" id="UP000887578">
    <property type="component" value="Unplaced"/>
</dbReference>
<dbReference type="InterPro" id="IPR035892">
    <property type="entry name" value="C2_domain_sf"/>
</dbReference>
<evidence type="ECO:0000313" key="2">
    <source>
        <dbReference type="Proteomes" id="UP000887578"/>
    </source>
</evidence>
<reference evidence="3" key="1">
    <citation type="submission" date="2022-11" db="UniProtKB">
        <authorList>
            <consortium name="WormBaseParasite"/>
        </authorList>
    </citation>
    <scope>IDENTIFICATION</scope>
</reference>